<dbReference type="Proteomes" id="UP001304970">
    <property type="component" value="Chromosome"/>
</dbReference>
<organism evidence="1 2">
    <name type="scientific">Methanolapillus ohkumae</name>
    <dbReference type="NCBI Taxonomy" id="3028298"/>
    <lineage>
        <taxon>Archaea</taxon>
        <taxon>Methanobacteriati</taxon>
        <taxon>Methanobacteriota</taxon>
        <taxon>Stenosarchaea group</taxon>
        <taxon>Methanomicrobia</taxon>
        <taxon>Methanosarcinales</taxon>
        <taxon>Methanosarcinaceae</taxon>
        <taxon>Methanolapillus</taxon>
    </lineage>
</organism>
<keyword evidence="2" id="KW-1185">Reference proteome</keyword>
<proteinExistence type="predicted"/>
<dbReference type="RefSeq" id="WP_338098021.1">
    <property type="nucleotide sequence ID" value="NZ_CP131061.1"/>
</dbReference>
<dbReference type="EMBL" id="CP131061">
    <property type="protein sequence ID" value="WNY26492.1"/>
    <property type="molecule type" value="Genomic_DNA"/>
</dbReference>
<dbReference type="AlphaFoldDB" id="A0AA96VH82"/>
<sequence length="209" mass="24243">MRKDGSERKLSDGKDILAGIDFDSPDYDFEKLTDAQKKVLMAESDKWIADHTFNVTVTTIYTTKTLDSKTKELQVETIYQSNDSRFKEMFESDVISEVNCYPIESNEKQVYFEDQLLSLEEDVSLTNVNKEMVVMASPSDPYKWWKYYTYPQHMWYIISGVCVRKDPINMIWDNTSSSLVKNNILAGAGNWTGVVTVEYRYEILDRNGI</sequence>
<evidence type="ECO:0000313" key="2">
    <source>
        <dbReference type="Proteomes" id="UP001304970"/>
    </source>
</evidence>
<reference evidence="1 2" key="1">
    <citation type="submission" date="2023-07" db="EMBL/GenBank/DDBJ databases">
        <title>Closed genome sequence of Methanosarcinaceae archaeon Am2.</title>
        <authorList>
            <person name="Poehlein A."/>
            <person name="Protasov E."/>
            <person name="Platt K."/>
            <person name="Reeh H."/>
            <person name="Daniel R."/>
            <person name="Brune A."/>
        </authorList>
    </citation>
    <scope>NUCLEOTIDE SEQUENCE [LARGE SCALE GENOMIC DNA]</scope>
    <source>
        <strain evidence="1 2">Am2</strain>
    </source>
</reference>
<evidence type="ECO:0000313" key="1">
    <source>
        <dbReference type="EMBL" id="WNY26492.1"/>
    </source>
</evidence>
<protein>
    <submittedName>
        <fullName evidence="1">Uncharacterized protein</fullName>
    </submittedName>
</protein>
<accession>A0AA96VH82</accession>
<gene>
    <name evidence="1" type="ORF">MsAm2_02540</name>
</gene>
<name>A0AA96VH82_9EURY</name>
<dbReference type="GeneID" id="89227655"/>